<dbReference type="SUPFAM" id="SSF50156">
    <property type="entry name" value="PDZ domain-like"/>
    <property type="match status" value="1"/>
</dbReference>
<dbReference type="PANTHER" id="PTHR32060">
    <property type="entry name" value="TAIL-SPECIFIC PROTEASE"/>
    <property type="match status" value="1"/>
</dbReference>
<keyword evidence="2 5" id="KW-0645">Protease</keyword>
<evidence type="ECO:0000256" key="2">
    <source>
        <dbReference type="ARBA" id="ARBA00022670"/>
    </source>
</evidence>
<dbReference type="GO" id="GO:0030288">
    <property type="term" value="C:outer membrane-bounded periplasmic space"/>
    <property type="evidence" value="ECO:0007669"/>
    <property type="project" value="TreeGrafter"/>
</dbReference>
<organism evidence="7 8">
    <name type="scientific">Tissierella creatinophila DSM 6911</name>
    <dbReference type="NCBI Taxonomy" id="1123403"/>
    <lineage>
        <taxon>Bacteria</taxon>
        <taxon>Bacillati</taxon>
        <taxon>Bacillota</taxon>
        <taxon>Tissierellia</taxon>
        <taxon>Tissierellales</taxon>
        <taxon>Tissierellaceae</taxon>
        <taxon>Tissierella</taxon>
    </lineage>
</organism>
<accession>A0A1U7M775</accession>
<evidence type="ECO:0000256" key="5">
    <source>
        <dbReference type="RuleBase" id="RU004404"/>
    </source>
</evidence>
<dbReference type="GO" id="GO:0007165">
    <property type="term" value="P:signal transduction"/>
    <property type="evidence" value="ECO:0007669"/>
    <property type="project" value="TreeGrafter"/>
</dbReference>
<dbReference type="EMBL" id="LTDM01000011">
    <property type="protein sequence ID" value="OLS03048.1"/>
    <property type="molecule type" value="Genomic_DNA"/>
</dbReference>
<evidence type="ECO:0000259" key="6">
    <source>
        <dbReference type="PROSITE" id="PS50106"/>
    </source>
</evidence>
<comment type="caution">
    <text evidence="7">The sequence shown here is derived from an EMBL/GenBank/DDBJ whole genome shotgun (WGS) entry which is preliminary data.</text>
</comment>
<dbReference type="Pfam" id="PF17820">
    <property type="entry name" value="PDZ_6"/>
    <property type="match status" value="1"/>
</dbReference>
<dbReference type="InterPro" id="IPR004447">
    <property type="entry name" value="Peptidase_S41A"/>
</dbReference>
<feature type="domain" description="PDZ" evidence="6">
    <location>
        <begin position="101"/>
        <end position="184"/>
    </location>
</feature>
<dbReference type="SMART" id="SM00245">
    <property type="entry name" value="TSPc"/>
    <property type="match status" value="1"/>
</dbReference>
<name>A0A1U7M775_TISCR</name>
<keyword evidence="4 5" id="KW-0720">Serine protease</keyword>
<comment type="similarity">
    <text evidence="1 5">Belongs to the peptidase S41A family.</text>
</comment>
<gene>
    <name evidence="7" type="primary">ctpB</name>
    <name evidence="7" type="ORF">TICRE_07440</name>
</gene>
<sequence>MSKKRLIVFFVIVLILTNITTFSLSNSLSLQLNSKVVIPKTDYDYLKSTAKEFSKVQLVESLIKESYLKDVDNETLREGQLKGIVASLGDPYSQYLTADEYTDLSQQTSGEYGGIGVIVTPGEDNLITVVSPIKGTPGEVAGIKPEDKIIAVDGKEFMAEDMDKAVKIMKGKPKTKVVLTILRKNKDGSNKTFDLDIVREKIRLETVNSSIVDDNIGYINITSFDELTYKDFMKDLKKLQGKDVKGLIIDLRNNPGGLLDVTADIADELLGEGTIVYTETKGGEKEYYKSKPSQIDIPLVVLVNGGSASASEILSGAIKDYKRGELIGTKTFGKGIVQRIRPLPTKDGSAIKLTISEYFTPNGTNIHGIGIEPDIVVELPEDIKVIGVENLKEDTQLKKALEVIKEKIK</sequence>
<dbReference type="SMART" id="SM00228">
    <property type="entry name" value="PDZ"/>
    <property type="match status" value="1"/>
</dbReference>
<dbReference type="CDD" id="cd07560">
    <property type="entry name" value="Peptidase_S41_CPP"/>
    <property type="match status" value="1"/>
</dbReference>
<dbReference type="Proteomes" id="UP000186112">
    <property type="component" value="Unassembled WGS sequence"/>
</dbReference>
<dbReference type="OrthoDB" id="9812068at2"/>
<evidence type="ECO:0000313" key="8">
    <source>
        <dbReference type="Proteomes" id="UP000186112"/>
    </source>
</evidence>
<dbReference type="RefSeq" id="WP_075725280.1">
    <property type="nucleotide sequence ID" value="NZ_LTDM01000011.1"/>
</dbReference>
<proteinExistence type="inferred from homology"/>
<keyword evidence="8" id="KW-1185">Reference proteome</keyword>
<dbReference type="AlphaFoldDB" id="A0A1U7M775"/>
<dbReference type="Pfam" id="PF22694">
    <property type="entry name" value="CtpB_N-like"/>
    <property type="match status" value="1"/>
</dbReference>
<dbReference type="InterPro" id="IPR036034">
    <property type="entry name" value="PDZ_sf"/>
</dbReference>
<dbReference type="FunFam" id="2.30.42.10:FF:000063">
    <property type="entry name" value="Peptidase, S41 family"/>
    <property type="match status" value="1"/>
</dbReference>
<dbReference type="GO" id="GO:0004252">
    <property type="term" value="F:serine-type endopeptidase activity"/>
    <property type="evidence" value="ECO:0007669"/>
    <property type="project" value="UniProtKB-EC"/>
</dbReference>
<protein>
    <submittedName>
        <fullName evidence="7">Carboxy-terminal processing protease CtpB</fullName>
        <ecNumber evidence="7">3.4.21.102</ecNumber>
    </submittedName>
</protein>
<dbReference type="Gene3D" id="3.90.226.10">
    <property type="entry name" value="2-enoyl-CoA Hydratase, Chain A, domain 1"/>
    <property type="match status" value="1"/>
</dbReference>
<dbReference type="PANTHER" id="PTHR32060:SF30">
    <property type="entry name" value="CARBOXY-TERMINAL PROCESSING PROTEASE CTPA"/>
    <property type="match status" value="1"/>
</dbReference>
<dbReference type="EC" id="3.4.21.102" evidence="7"/>
<evidence type="ECO:0000256" key="3">
    <source>
        <dbReference type="ARBA" id="ARBA00022801"/>
    </source>
</evidence>
<dbReference type="SUPFAM" id="SSF52096">
    <property type="entry name" value="ClpP/crotonase"/>
    <property type="match status" value="1"/>
</dbReference>
<dbReference type="CDD" id="cd06782">
    <property type="entry name" value="cpPDZ_CPP-like"/>
    <property type="match status" value="1"/>
</dbReference>
<dbReference type="PROSITE" id="PS50106">
    <property type="entry name" value="PDZ"/>
    <property type="match status" value="1"/>
</dbReference>
<keyword evidence="3 5" id="KW-0378">Hydrolase</keyword>
<dbReference type="InterPro" id="IPR041489">
    <property type="entry name" value="PDZ_6"/>
</dbReference>
<reference evidence="7 8" key="1">
    <citation type="submission" date="2016-02" db="EMBL/GenBank/DDBJ databases">
        <title>Genome sequence of Tissierella creatinophila DSM 6911.</title>
        <authorList>
            <person name="Poehlein A."/>
            <person name="Daniel R."/>
        </authorList>
    </citation>
    <scope>NUCLEOTIDE SEQUENCE [LARGE SCALE GENOMIC DNA]</scope>
    <source>
        <strain evidence="7 8">DSM 6911</strain>
    </source>
</reference>
<dbReference type="InterPro" id="IPR029045">
    <property type="entry name" value="ClpP/crotonase-like_dom_sf"/>
</dbReference>
<dbReference type="InterPro" id="IPR005151">
    <property type="entry name" value="Tail-specific_protease"/>
</dbReference>
<evidence type="ECO:0000313" key="7">
    <source>
        <dbReference type="EMBL" id="OLS03048.1"/>
    </source>
</evidence>
<dbReference type="InterPro" id="IPR001478">
    <property type="entry name" value="PDZ"/>
</dbReference>
<dbReference type="GO" id="GO:0006508">
    <property type="term" value="P:proteolysis"/>
    <property type="evidence" value="ECO:0007669"/>
    <property type="project" value="UniProtKB-KW"/>
</dbReference>
<evidence type="ECO:0000256" key="4">
    <source>
        <dbReference type="ARBA" id="ARBA00022825"/>
    </source>
</evidence>
<dbReference type="Gene3D" id="3.30.750.44">
    <property type="match status" value="1"/>
</dbReference>
<evidence type="ECO:0000256" key="1">
    <source>
        <dbReference type="ARBA" id="ARBA00009179"/>
    </source>
</evidence>
<dbReference type="Pfam" id="PF03572">
    <property type="entry name" value="Peptidase_S41"/>
    <property type="match status" value="1"/>
</dbReference>
<dbReference type="Gene3D" id="2.30.42.10">
    <property type="match status" value="1"/>
</dbReference>
<dbReference type="NCBIfam" id="TIGR00225">
    <property type="entry name" value="prc"/>
    <property type="match status" value="1"/>
</dbReference>
<dbReference type="InterPro" id="IPR055210">
    <property type="entry name" value="CtpA/B_N"/>
</dbReference>